<reference evidence="2" key="1">
    <citation type="submission" date="2017-09" db="EMBL/GenBank/DDBJ databases">
        <title>Genome sequence of Nannocystis excedens DSM 71.</title>
        <authorList>
            <person name="Blom J."/>
        </authorList>
    </citation>
    <scope>NUCLEOTIDE SEQUENCE [LARGE SCALE GENOMIC DNA]</scope>
    <source>
        <strain evidence="2">type strain: E19</strain>
    </source>
</reference>
<evidence type="ECO:0000313" key="2">
    <source>
        <dbReference type="Proteomes" id="UP000223606"/>
    </source>
</evidence>
<dbReference type="Proteomes" id="UP000223606">
    <property type="component" value="Chromosome 1"/>
</dbReference>
<organism evidence="1 2">
    <name type="scientific">Hartmannibacter diazotrophicus</name>
    <dbReference type="NCBI Taxonomy" id="1482074"/>
    <lineage>
        <taxon>Bacteria</taxon>
        <taxon>Pseudomonadati</taxon>
        <taxon>Pseudomonadota</taxon>
        <taxon>Alphaproteobacteria</taxon>
        <taxon>Hyphomicrobiales</taxon>
        <taxon>Pleomorphomonadaceae</taxon>
        <taxon>Hartmannibacter</taxon>
    </lineage>
</organism>
<evidence type="ECO:0000313" key="1">
    <source>
        <dbReference type="EMBL" id="SON55843.1"/>
    </source>
</evidence>
<gene>
    <name evidence="1" type="ORF">HDIA_2302</name>
</gene>
<dbReference type="EMBL" id="LT960614">
    <property type="protein sequence ID" value="SON55843.1"/>
    <property type="molecule type" value="Genomic_DNA"/>
</dbReference>
<sequence length="35" mass="3827">MNARTDSLHFLSRRTVSGNGSLSVSGPCWYADDLL</sequence>
<name>A0A2C9D6G7_9HYPH</name>
<dbReference type="KEGG" id="hdi:HDIA_2302"/>
<accession>A0A2C9D6G7</accession>
<keyword evidence="2" id="KW-1185">Reference proteome</keyword>
<dbReference type="AlphaFoldDB" id="A0A2C9D6G7"/>
<protein>
    <submittedName>
        <fullName evidence="1">Uncharacterized protein</fullName>
    </submittedName>
</protein>
<proteinExistence type="predicted"/>